<protein>
    <submittedName>
        <fullName evidence="1">Uncharacterized protein</fullName>
    </submittedName>
</protein>
<dbReference type="Proteomes" id="UP000186631">
    <property type="component" value="Unassembled WGS sequence"/>
</dbReference>
<name>A0A1Q6IXJ0_PHOVU</name>
<reference evidence="1 2" key="1">
    <citation type="journal article" date="2016" name="Nat. Biotechnol.">
        <title>Measurement of bacterial replication rates in microbial communities.</title>
        <authorList>
            <person name="Brown C.T."/>
            <person name="Olm M.R."/>
            <person name="Thomas B.C."/>
            <person name="Banfield J.F."/>
        </authorList>
    </citation>
    <scope>NUCLEOTIDE SEQUENCE [LARGE SCALE GENOMIC DNA]</scope>
    <source>
        <strain evidence="1">42_262</strain>
    </source>
</reference>
<gene>
    <name evidence="1" type="ORF">BHV80_13115</name>
</gene>
<sequence>MIGNPAVNLGFSDGIRPKCQVFPMRSLYEPDRWMNHPKGQHPQNGLKALFPFHPKGQHIQNGCKSEAVQLPKGQCPTKNLKNLCLYHLKGKHLFKRNGMGYDLSTQKVNT</sequence>
<evidence type="ECO:0000313" key="1">
    <source>
        <dbReference type="EMBL" id="OKZ45336.1"/>
    </source>
</evidence>
<dbReference type="EMBL" id="MNQV01000214">
    <property type="protein sequence ID" value="OKZ45336.1"/>
    <property type="molecule type" value="Genomic_DNA"/>
</dbReference>
<dbReference type="AlphaFoldDB" id="A0A1Q6IXJ0"/>
<evidence type="ECO:0000313" key="2">
    <source>
        <dbReference type="Proteomes" id="UP000186631"/>
    </source>
</evidence>
<accession>A0A1Q6IXJ0</accession>
<organism evidence="1 2">
    <name type="scientific">Phocaeicola vulgatus</name>
    <name type="common">Bacteroides vulgatus</name>
    <dbReference type="NCBI Taxonomy" id="821"/>
    <lineage>
        <taxon>Bacteria</taxon>
        <taxon>Pseudomonadati</taxon>
        <taxon>Bacteroidota</taxon>
        <taxon>Bacteroidia</taxon>
        <taxon>Bacteroidales</taxon>
        <taxon>Bacteroidaceae</taxon>
        <taxon>Phocaeicola</taxon>
    </lineage>
</organism>
<comment type="caution">
    <text evidence="1">The sequence shown here is derived from an EMBL/GenBank/DDBJ whole genome shotgun (WGS) entry which is preliminary data.</text>
</comment>
<proteinExistence type="predicted"/>